<proteinExistence type="predicted"/>
<dbReference type="Proteomes" id="UP001164776">
    <property type="component" value="Unassembled WGS sequence"/>
</dbReference>
<keyword evidence="2" id="KW-1185">Reference proteome</keyword>
<organism evidence="1 2">
    <name type="scientific">Paspalum vaginatum</name>
    <name type="common">seashore paspalum</name>
    <dbReference type="NCBI Taxonomy" id="158149"/>
    <lineage>
        <taxon>Eukaryota</taxon>
        <taxon>Viridiplantae</taxon>
        <taxon>Streptophyta</taxon>
        <taxon>Embryophyta</taxon>
        <taxon>Tracheophyta</taxon>
        <taxon>Spermatophyta</taxon>
        <taxon>Magnoliopsida</taxon>
        <taxon>Liliopsida</taxon>
        <taxon>Poales</taxon>
        <taxon>Poaceae</taxon>
        <taxon>PACMAD clade</taxon>
        <taxon>Panicoideae</taxon>
        <taxon>Andropogonodae</taxon>
        <taxon>Paspaleae</taxon>
        <taxon>Paspalinae</taxon>
        <taxon>Paspalum</taxon>
    </lineage>
</organism>
<comment type="caution">
    <text evidence="1">The sequence shown here is derived from an EMBL/GenBank/DDBJ whole genome shotgun (WGS) entry which is preliminary data.</text>
</comment>
<evidence type="ECO:0000313" key="1">
    <source>
        <dbReference type="EMBL" id="KAJ1257475.1"/>
    </source>
</evidence>
<evidence type="ECO:0000313" key="2">
    <source>
        <dbReference type="Proteomes" id="UP001164776"/>
    </source>
</evidence>
<dbReference type="EMBL" id="MU629415">
    <property type="protein sequence ID" value="KAJ1257475.1"/>
    <property type="molecule type" value="Genomic_DNA"/>
</dbReference>
<reference evidence="1 2" key="1">
    <citation type="submission" date="2022-10" db="EMBL/GenBank/DDBJ databases">
        <title>WGS assembly of Paspalum vaginatum 540-79.</title>
        <authorList>
            <person name="Sun G."/>
            <person name="Wase N."/>
            <person name="Shu S."/>
            <person name="Jenkins J."/>
            <person name="Zhou B."/>
            <person name="Torres-Rodriguez J."/>
            <person name="Chen C."/>
            <person name="Sandor L."/>
            <person name="Plott C."/>
            <person name="Yoshinga Y."/>
            <person name="Daum C."/>
            <person name="Qi P."/>
            <person name="Barry K."/>
            <person name="Lipzen A."/>
            <person name="Berry L."/>
            <person name="Pedersen C."/>
            <person name="Gottilla T."/>
            <person name="Foltz A."/>
            <person name="Yu H."/>
            <person name="O'Malley R."/>
            <person name="Zhang C."/>
            <person name="Devos K."/>
            <person name="Sigmon B."/>
            <person name="Yu B."/>
            <person name="Obata T."/>
            <person name="Schmutz J."/>
            <person name="Schnable J."/>
        </authorList>
    </citation>
    <scope>NUCLEOTIDE SEQUENCE [LARGE SCALE GENOMIC DNA]</scope>
    <source>
        <strain evidence="2">cv. 540-79</strain>
    </source>
</reference>
<dbReference type="AlphaFoldDB" id="A0A9W7XCE5"/>
<sequence length="100" mass="10842">MAKLSLTRNCFLLNWKGNISSSAGHKGIRGRKILFPACCPRTISTSILFLWKPRTTNLVPLQSPFAGSIFLSNITGHPILSFKMCGGRPLGVNVLRNSGG</sequence>
<accession>A0A9W7XCE5</accession>
<protein>
    <submittedName>
        <fullName evidence="1">Uncharacterized protein</fullName>
    </submittedName>
</protein>
<name>A0A9W7XCE5_9POAL</name>
<gene>
    <name evidence="1" type="ORF">BS78_K018500</name>
</gene>